<feature type="domain" description="FAD dependent oxidoreductase" evidence="1">
    <location>
        <begin position="43"/>
        <end position="425"/>
    </location>
</feature>
<reference evidence="2 3" key="1">
    <citation type="journal article" date="2018" name="Nat. Biotechnol.">
        <title>A standardized bacterial taxonomy based on genome phylogeny substantially revises the tree of life.</title>
        <authorList>
            <person name="Parks D.H."/>
            <person name="Chuvochina M."/>
            <person name="Waite D.W."/>
            <person name="Rinke C."/>
            <person name="Skarshewski A."/>
            <person name="Chaumeil P.A."/>
            <person name="Hugenholtz P."/>
        </authorList>
    </citation>
    <scope>NUCLEOTIDE SEQUENCE [LARGE SCALE GENOMIC DNA]</scope>
    <source>
        <strain evidence="2">UBA11247</strain>
    </source>
</reference>
<dbReference type="Gene3D" id="3.30.9.10">
    <property type="entry name" value="D-Amino Acid Oxidase, subunit A, domain 2"/>
    <property type="match status" value="1"/>
</dbReference>
<sequence>MPTIQTDPHITTALTGASTTPYWLDSVELPDPQPPLRGHTTADLVIVGGGFTGLWTALQAVEQDEAQDESQDAASGRARHIVLLEGTETGWAASGRNGGFCSASLTHGVANGIHHFPDEAARLNELGLANLDAIQETVARLGIDCDFERTGEISLAFEDWQVEQLKKADDPAHGYHYLDADEVRDHIHAAGALGGLLDERNNALLHPAKLVLGLRRVLLEKGVEIHEHSLVKDLREVESGTAVAVETDLGSVTAPAVALATNVFPSLLKKVALHTVPVYDYALMTQPLTDAQLDAVGWAGREGLDDVTNRFHYFRLTADNRILWGGWDAVYHFGKKVLPKYDQRPETFETLAGQFYAMFPQLDGTSPEAVDGGVVFSNKWGGAIDTCSRFFPFFTTAFHGRVAYTAGFTGLGVGASRFAGRVMLDLLSGERTELTELAMVKKLPKPFPPEPVAWLGVRLMTKALVKADQNEGRRGPFLKVMDALKMGFDS</sequence>
<dbReference type="EMBL" id="DQID01000321">
    <property type="protein sequence ID" value="HCT15594.1"/>
    <property type="molecule type" value="Genomic_DNA"/>
</dbReference>
<dbReference type="InterPro" id="IPR036188">
    <property type="entry name" value="FAD/NAD-bd_sf"/>
</dbReference>
<dbReference type="PANTHER" id="PTHR13847:SF281">
    <property type="entry name" value="FAD DEPENDENT OXIDOREDUCTASE DOMAIN-CONTAINING PROTEIN"/>
    <property type="match status" value="1"/>
</dbReference>
<organism evidence="2 3">
    <name type="scientific">Corynebacterium nuruki</name>
    <dbReference type="NCBI Taxonomy" id="1032851"/>
    <lineage>
        <taxon>Bacteria</taxon>
        <taxon>Bacillati</taxon>
        <taxon>Actinomycetota</taxon>
        <taxon>Actinomycetes</taxon>
        <taxon>Mycobacteriales</taxon>
        <taxon>Corynebacteriaceae</taxon>
        <taxon>Corynebacterium</taxon>
    </lineage>
</organism>
<evidence type="ECO:0000259" key="1">
    <source>
        <dbReference type="Pfam" id="PF01266"/>
    </source>
</evidence>
<proteinExistence type="predicted"/>
<protein>
    <submittedName>
        <fullName evidence="2">FAD-dependent oxidoreductase</fullName>
    </submittedName>
</protein>
<dbReference type="InterPro" id="IPR006076">
    <property type="entry name" value="FAD-dep_OxRdtase"/>
</dbReference>
<dbReference type="Pfam" id="PF01266">
    <property type="entry name" value="DAO"/>
    <property type="match status" value="1"/>
</dbReference>
<comment type="caution">
    <text evidence="2">The sequence shown here is derived from an EMBL/GenBank/DDBJ whole genome shotgun (WGS) entry which is preliminary data.</text>
</comment>
<evidence type="ECO:0000313" key="3">
    <source>
        <dbReference type="Proteomes" id="UP000261739"/>
    </source>
</evidence>
<evidence type="ECO:0000313" key="2">
    <source>
        <dbReference type="EMBL" id="HCT15594.1"/>
    </source>
</evidence>
<dbReference type="PANTHER" id="PTHR13847">
    <property type="entry name" value="SARCOSINE DEHYDROGENASE-RELATED"/>
    <property type="match status" value="1"/>
</dbReference>
<gene>
    <name evidence="2" type="ORF">DIW82_12650</name>
</gene>
<dbReference type="GO" id="GO:0005737">
    <property type="term" value="C:cytoplasm"/>
    <property type="evidence" value="ECO:0007669"/>
    <property type="project" value="TreeGrafter"/>
</dbReference>
<name>A0A3D4T231_9CORY</name>
<dbReference type="Gene3D" id="3.50.50.60">
    <property type="entry name" value="FAD/NAD(P)-binding domain"/>
    <property type="match status" value="1"/>
</dbReference>
<dbReference type="STRING" id="863239.GCA_000213935_00903"/>
<dbReference type="Proteomes" id="UP000261739">
    <property type="component" value="Unassembled WGS sequence"/>
</dbReference>
<dbReference type="AlphaFoldDB" id="A0A3D4T231"/>
<dbReference type="RefSeq" id="WP_273053112.1">
    <property type="nucleotide sequence ID" value="NZ_DAITTW010000009.1"/>
</dbReference>
<accession>A0A3D4T231</accession>
<dbReference type="SUPFAM" id="SSF51905">
    <property type="entry name" value="FAD/NAD(P)-binding domain"/>
    <property type="match status" value="1"/>
</dbReference>